<dbReference type="EMBL" id="BAABLM010000001">
    <property type="protein sequence ID" value="GAA4664127.1"/>
    <property type="molecule type" value="Genomic_DNA"/>
</dbReference>
<evidence type="ECO:0000313" key="3">
    <source>
        <dbReference type="Proteomes" id="UP001501295"/>
    </source>
</evidence>
<name>A0ABP8VKN7_9MICO</name>
<comment type="caution">
    <text evidence="2">The sequence shown here is derived from an EMBL/GenBank/DDBJ whole genome shotgun (WGS) entry which is preliminary data.</text>
</comment>
<evidence type="ECO:0000313" key="2">
    <source>
        <dbReference type="EMBL" id="GAA4664127.1"/>
    </source>
</evidence>
<dbReference type="Proteomes" id="UP001501295">
    <property type="component" value="Unassembled WGS sequence"/>
</dbReference>
<accession>A0ABP8VKN7</accession>
<evidence type="ECO:0000256" key="1">
    <source>
        <dbReference type="SAM" id="MobiDB-lite"/>
    </source>
</evidence>
<feature type="region of interest" description="Disordered" evidence="1">
    <location>
        <begin position="1"/>
        <end position="21"/>
    </location>
</feature>
<proteinExistence type="predicted"/>
<gene>
    <name evidence="2" type="ORF">GCM10025780_01120</name>
</gene>
<reference evidence="3" key="1">
    <citation type="journal article" date="2019" name="Int. J. Syst. Evol. Microbiol.">
        <title>The Global Catalogue of Microorganisms (GCM) 10K type strain sequencing project: providing services to taxonomists for standard genome sequencing and annotation.</title>
        <authorList>
            <consortium name="The Broad Institute Genomics Platform"/>
            <consortium name="The Broad Institute Genome Sequencing Center for Infectious Disease"/>
            <person name="Wu L."/>
            <person name="Ma J."/>
        </authorList>
    </citation>
    <scope>NUCLEOTIDE SEQUENCE [LARGE SCALE GENOMIC DNA]</scope>
    <source>
        <strain evidence="3">JCM 18956</strain>
    </source>
</reference>
<protein>
    <submittedName>
        <fullName evidence="2">Uncharacterized protein</fullName>
    </submittedName>
</protein>
<sequence>MTAIGSCRTASATRRSAGLNDGSAARIRSLMPIAPGMVDGAVGASISEGFFITEGKLRMPRERGGAARLTTDVGFMTGRLLEFSSTAQRAVRRQPLAEIGDLRRAVRGPE</sequence>
<organism evidence="2 3">
    <name type="scientific">Frondihabitans cladoniiphilus</name>
    <dbReference type="NCBI Taxonomy" id="715785"/>
    <lineage>
        <taxon>Bacteria</taxon>
        <taxon>Bacillati</taxon>
        <taxon>Actinomycetota</taxon>
        <taxon>Actinomycetes</taxon>
        <taxon>Micrococcales</taxon>
        <taxon>Microbacteriaceae</taxon>
        <taxon>Frondihabitans</taxon>
    </lineage>
</organism>
<keyword evidence="3" id="KW-1185">Reference proteome</keyword>